<reference evidence="2 3" key="1">
    <citation type="submission" date="2017-06" db="EMBL/GenBank/DDBJ databases">
        <title>A platform for efficient transgenesis in Macrostomum lignano, a flatworm model organism for stem cell research.</title>
        <authorList>
            <person name="Berezikov E."/>
        </authorList>
    </citation>
    <scope>NUCLEOTIDE SEQUENCE [LARGE SCALE GENOMIC DNA]</scope>
    <source>
        <strain evidence="2">DV1</strain>
        <tissue evidence="2">Whole organism</tissue>
    </source>
</reference>
<gene>
    <name evidence="2" type="ORF">BOX15_Mlig013674g2</name>
</gene>
<proteinExistence type="predicted"/>
<keyword evidence="1" id="KW-0472">Membrane</keyword>
<evidence type="ECO:0000256" key="1">
    <source>
        <dbReference type="SAM" id="Phobius"/>
    </source>
</evidence>
<protein>
    <submittedName>
        <fullName evidence="2">Uncharacterized protein</fullName>
    </submittedName>
</protein>
<dbReference type="AlphaFoldDB" id="A0A267E6H6"/>
<keyword evidence="1" id="KW-0812">Transmembrane</keyword>
<sequence>RLFRDTKNPERQEDSKFFSLNLIATLEEQERQLLCKSNKMSRTLLLCTLVAALILTVAAAPSVGDDGWHQRRGGAEPYRFFMLKRLLKRPADDRDIEQLLKQLNDWSSESRSDSVIFRLRRGGGGGV</sequence>
<organism evidence="2 3">
    <name type="scientific">Macrostomum lignano</name>
    <dbReference type="NCBI Taxonomy" id="282301"/>
    <lineage>
        <taxon>Eukaryota</taxon>
        <taxon>Metazoa</taxon>
        <taxon>Spiralia</taxon>
        <taxon>Lophotrochozoa</taxon>
        <taxon>Platyhelminthes</taxon>
        <taxon>Rhabditophora</taxon>
        <taxon>Macrostomorpha</taxon>
        <taxon>Macrostomida</taxon>
        <taxon>Macrostomidae</taxon>
        <taxon>Macrostomum</taxon>
    </lineage>
</organism>
<keyword evidence="1" id="KW-1133">Transmembrane helix</keyword>
<accession>A0A267E6H6</accession>
<evidence type="ECO:0000313" key="2">
    <source>
        <dbReference type="EMBL" id="PAA56514.1"/>
    </source>
</evidence>
<dbReference type="EMBL" id="NIVC01002611">
    <property type="protein sequence ID" value="PAA56514.1"/>
    <property type="molecule type" value="Genomic_DNA"/>
</dbReference>
<name>A0A267E6H6_9PLAT</name>
<feature type="non-terminal residue" evidence="2">
    <location>
        <position position="1"/>
    </location>
</feature>
<evidence type="ECO:0000313" key="3">
    <source>
        <dbReference type="Proteomes" id="UP000215902"/>
    </source>
</evidence>
<feature type="transmembrane region" description="Helical" evidence="1">
    <location>
        <begin position="43"/>
        <end position="63"/>
    </location>
</feature>
<dbReference type="Proteomes" id="UP000215902">
    <property type="component" value="Unassembled WGS sequence"/>
</dbReference>
<keyword evidence="3" id="KW-1185">Reference proteome</keyword>
<comment type="caution">
    <text evidence="2">The sequence shown here is derived from an EMBL/GenBank/DDBJ whole genome shotgun (WGS) entry which is preliminary data.</text>
</comment>